<comment type="caution">
    <text evidence="1">The sequence shown here is derived from an EMBL/GenBank/DDBJ whole genome shotgun (WGS) entry which is preliminary data.</text>
</comment>
<gene>
    <name evidence="1" type="ORF">EYR41_004266</name>
</gene>
<protein>
    <submittedName>
        <fullName evidence="1">Uncharacterized protein</fullName>
    </submittedName>
</protein>
<organism evidence="1 2">
    <name type="scientific">Orbilia oligospora</name>
    <name type="common">Nematode-trapping fungus</name>
    <name type="synonym">Arthrobotrys oligospora</name>
    <dbReference type="NCBI Taxonomy" id="2813651"/>
    <lineage>
        <taxon>Eukaryota</taxon>
        <taxon>Fungi</taxon>
        <taxon>Dikarya</taxon>
        <taxon>Ascomycota</taxon>
        <taxon>Pezizomycotina</taxon>
        <taxon>Orbiliomycetes</taxon>
        <taxon>Orbiliales</taxon>
        <taxon>Orbiliaceae</taxon>
        <taxon>Orbilia</taxon>
    </lineage>
</organism>
<dbReference type="AlphaFoldDB" id="A0A8H2E4M9"/>
<accession>A0A8H2E4M9</accession>
<dbReference type="InterPro" id="IPR012344">
    <property type="entry name" value="Matrix_HIV/RSV_N"/>
</dbReference>
<evidence type="ECO:0000313" key="1">
    <source>
        <dbReference type="EMBL" id="TGJ72367.1"/>
    </source>
</evidence>
<dbReference type="Gene3D" id="1.10.150.90">
    <property type="entry name" value="Immunodeficiency lentiviruses, gag gene matrix protein p17"/>
    <property type="match status" value="1"/>
</dbReference>
<name>A0A8H2E4M9_ORBOL</name>
<reference evidence="1 2" key="1">
    <citation type="submission" date="2019-03" db="EMBL/GenBank/DDBJ databases">
        <title>Nematode-trapping fungi genome.</title>
        <authorList>
            <person name="Vidal-Diez De Ulzurrun G."/>
        </authorList>
    </citation>
    <scope>NUCLEOTIDE SEQUENCE [LARGE SCALE GENOMIC DNA]</scope>
    <source>
        <strain evidence="1 2">TWF154</strain>
    </source>
</reference>
<sequence>MEPFNISAEMTSLLDSLGAELPAFIRLQQETLENGPANDERIELYIYATSPRRAHQKQNLAIKLFKKYEETGVLRTLNEAIDVMLQNLGLVGEHITPGMLSNFGVMLGTRFNRTGSMDDLNRAVEAVDIAVTATHQDHPDQANRLSNLGNQLKTRFHRTGSIDDTDRALSLHQEAWRCQTASPSARIESARLAALILASQ</sequence>
<proteinExistence type="predicted"/>
<dbReference type="EMBL" id="SOZJ01000002">
    <property type="protein sequence ID" value="TGJ72367.1"/>
    <property type="molecule type" value="Genomic_DNA"/>
</dbReference>
<evidence type="ECO:0000313" key="2">
    <source>
        <dbReference type="Proteomes" id="UP000297595"/>
    </source>
</evidence>
<dbReference type="Proteomes" id="UP000297595">
    <property type="component" value="Unassembled WGS sequence"/>
</dbReference>